<feature type="domain" description="HTH cro/C1-type" evidence="1">
    <location>
        <begin position="1"/>
        <end position="64"/>
    </location>
</feature>
<evidence type="ECO:0000313" key="3">
    <source>
        <dbReference type="Proteomes" id="UP001215143"/>
    </source>
</evidence>
<evidence type="ECO:0000259" key="1">
    <source>
        <dbReference type="Pfam" id="PF13443"/>
    </source>
</evidence>
<keyword evidence="3" id="KW-1185">Reference proteome</keyword>
<protein>
    <submittedName>
        <fullName evidence="2">Helix-turn-helix transcriptional regulator</fullName>
    </submittedName>
</protein>
<reference evidence="2 3" key="1">
    <citation type="submission" date="2023-02" db="EMBL/GenBank/DDBJ databases">
        <authorList>
            <person name="Liu G."/>
        </authorList>
    </citation>
    <scope>NUCLEOTIDE SEQUENCE [LARGE SCALE GENOMIC DNA]</scope>
    <source>
        <strain evidence="2 3">DSM 23008</strain>
    </source>
</reference>
<proteinExistence type="predicted"/>
<organism evidence="2 3">
    <name type="scientific">Shouchella hunanensis</name>
    <dbReference type="NCBI Taxonomy" id="766894"/>
    <lineage>
        <taxon>Bacteria</taxon>
        <taxon>Bacillati</taxon>
        <taxon>Bacillota</taxon>
        <taxon>Bacilli</taxon>
        <taxon>Bacillales</taxon>
        <taxon>Bacillaceae</taxon>
        <taxon>Shouchella</taxon>
    </lineage>
</organism>
<evidence type="ECO:0000313" key="2">
    <source>
        <dbReference type="EMBL" id="WDF05944.1"/>
    </source>
</evidence>
<dbReference type="Pfam" id="PF13443">
    <property type="entry name" value="HTH_26"/>
    <property type="match status" value="1"/>
</dbReference>
<sequence length="69" mass="8095">MMAERNIRSIAELQRMLEEIGRPVARRTLDRFYKNENNQIHYDTIADLCVVLDCQIGDLFVLEPVDKSK</sequence>
<name>A0ABY7WAN7_9BACI</name>
<gene>
    <name evidence="2" type="ORF">PQ477_15665</name>
</gene>
<dbReference type="InterPro" id="IPR001387">
    <property type="entry name" value="Cro/C1-type_HTH"/>
</dbReference>
<accession>A0ABY7WAN7</accession>
<dbReference type="Proteomes" id="UP001215143">
    <property type="component" value="Chromosome"/>
</dbReference>
<dbReference type="EMBL" id="CP117834">
    <property type="protein sequence ID" value="WDF05944.1"/>
    <property type="molecule type" value="Genomic_DNA"/>
</dbReference>